<evidence type="ECO:0000313" key="2">
    <source>
        <dbReference type="EMBL" id="KDR78559.1"/>
    </source>
</evidence>
<feature type="transmembrane region" description="Helical" evidence="1">
    <location>
        <begin position="142"/>
        <end position="158"/>
    </location>
</feature>
<reference evidence="3" key="1">
    <citation type="journal article" date="2014" name="Proc. Natl. Acad. Sci. U.S.A.">
        <title>Extensive sampling of basidiomycete genomes demonstrates inadequacy of the white-rot/brown-rot paradigm for wood decay fungi.</title>
        <authorList>
            <person name="Riley R."/>
            <person name="Salamov A.A."/>
            <person name="Brown D.W."/>
            <person name="Nagy L.G."/>
            <person name="Floudas D."/>
            <person name="Held B.W."/>
            <person name="Levasseur A."/>
            <person name="Lombard V."/>
            <person name="Morin E."/>
            <person name="Otillar R."/>
            <person name="Lindquist E.A."/>
            <person name="Sun H."/>
            <person name="LaButti K.M."/>
            <person name="Schmutz J."/>
            <person name="Jabbour D."/>
            <person name="Luo H."/>
            <person name="Baker S.E."/>
            <person name="Pisabarro A.G."/>
            <person name="Walton J.D."/>
            <person name="Blanchette R.A."/>
            <person name="Henrissat B."/>
            <person name="Martin F."/>
            <person name="Cullen D."/>
            <person name="Hibbett D.S."/>
            <person name="Grigoriev I.V."/>
        </authorList>
    </citation>
    <scope>NUCLEOTIDE SEQUENCE [LARGE SCALE GENOMIC DNA]</scope>
    <source>
        <strain evidence="3">CBS 339.88</strain>
    </source>
</reference>
<dbReference type="EMBL" id="KL142374">
    <property type="protein sequence ID" value="KDR78559.1"/>
    <property type="molecule type" value="Genomic_DNA"/>
</dbReference>
<dbReference type="Proteomes" id="UP000027222">
    <property type="component" value="Unassembled WGS sequence"/>
</dbReference>
<keyword evidence="1" id="KW-1133">Transmembrane helix</keyword>
<dbReference type="HOGENOM" id="CLU_1643832_0_0_1"/>
<sequence>MGAVVDDSWWCGFVWLFILSPVLLIPRFDCMCRRPTPQVDVFSSLSTLAHRYPSVPLYSPRLHSTHTHHMSPTPVASHCFVTLNLTAYILLTAYDYTLRTAIGTGFYIISFSSGFFFFSFLFFFICRNFFRLFSFSSCRVPPLYYSISLCVCICFLLSNSI</sequence>
<gene>
    <name evidence="2" type="ORF">GALMADRAFT_1255956</name>
</gene>
<feature type="transmembrane region" description="Helical" evidence="1">
    <location>
        <begin position="12"/>
        <end position="28"/>
    </location>
</feature>
<dbReference type="AlphaFoldDB" id="A0A067TF91"/>
<evidence type="ECO:0000256" key="1">
    <source>
        <dbReference type="SAM" id="Phobius"/>
    </source>
</evidence>
<name>A0A067TF91_GALM3</name>
<keyword evidence="1" id="KW-0472">Membrane</keyword>
<accession>A0A067TF91</accession>
<feature type="transmembrane region" description="Helical" evidence="1">
    <location>
        <begin position="106"/>
        <end position="130"/>
    </location>
</feature>
<evidence type="ECO:0000313" key="3">
    <source>
        <dbReference type="Proteomes" id="UP000027222"/>
    </source>
</evidence>
<proteinExistence type="predicted"/>
<organism evidence="2 3">
    <name type="scientific">Galerina marginata (strain CBS 339.88)</name>
    <dbReference type="NCBI Taxonomy" id="685588"/>
    <lineage>
        <taxon>Eukaryota</taxon>
        <taxon>Fungi</taxon>
        <taxon>Dikarya</taxon>
        <taxon>Basidiomycota</taxon>
        <taxon>Agaricomycotina</taxon>
        <taxon>Agaricomycetes</taxon>
        <taxon>Agaricomycetidae</taxon>
        <taxon>Agaricales</taxon>
        <taxon>Agaricineae</taxon>
        <taxon>Strophariaceae</taxon>
        <taxon>Galerina</taxon>
    </lineage>
</organism>
<protein>
    <submittedName>
        <fullName evidence="2">Uncharacterized protein</fullName>
    </submittedName>
</protein>
<keyword evidence="3" id="KW-1185">Reference proteome</keyword>
<keyword evidence="1" id="KW-0812">Transmembrane</keyword>